<dbReference type="EMBL" id="CP043869">
    <property type="protein sequence ID" value="QEQ96064.1"/>
    <property type="molecule type" value="Genomic_DNA"/>
</dbReference>
<gene>
    <name evidence="2" type="ORF">F0U83_04720</name>
</gene>
<dbReference type="OrthoDB" id="277577at2"/>
<dbReference type="AlphaFoldDB" id="A0A5P1R8V2"/>
<accession>A0A5P1R8V2</accession>
<organism evidence="2 3">
    <name type="scientific">Neptunomonas concharum</name>
    <dbReference type="NCBI Taxonomy" id="1031538"/>
    <lineage>
        <taxon>Bacteria</taxon>
        <taxon>Pseudomonadati</taxon>
        <taxon>Pseudomonadota</taxon>
        <taxon>Gammaproteobacteria</taxon>
        <taxon>Oceanospirillales</taxon>
        <taxon>Oceanospirillaceae</taxon>
        <taxon>Neptunomonas</taxon>
    </lineage>
</organism>
<evidence type="ECO:0000313" key="3">
    <source>
        <dbReference type="Proteomes" id="UP000324760"/>
    </source>
</evidence>
<evidence type="ECO:0000256" key="1">
    <source>
        <dbReference type="SAM" id="SignalP"/>
    </source>
</evidence>
<dbReference type="RefSeq" id="WP_138988770.1">
    <property type="nucleotide sequence ID" value="NZ_CP043869.1"/>
</dbReference>
<dbReference type="Proteomes" id="UP000324760">
    <property type="component" value="Chromosome"/>
</dbReference>
<reference evidence="2 3" key="1">
    <citation type="journal article" date="2019" name="Biochem. Eng. J.">
        <title>Metabolic engineering of the marine bacteria Neptunomonas concharum for the production of acetoin and meso-2,3-butanediol from acetate.</title>
        <authorList>
            <person name="Li W."/>
            <person name="Pu N."/>
            <person name="Liu C.-X."/>
            <person name="Yuan Q.-P."/>
            <person name="Li Z.-J."/>
        </authorList>
    </citation>
    <scope>NUCLEOTIDE SEQUENCE [LARGE SCALE GENOMIC DNA]</scope>
    <source>
        <strain evidence="2 3">JCM17730</strain>
    </source>
</reference>
<dbReference type="InterPro" id="IPR025293">
    <property type="entry name" value="YfiR/HmsC-like"/>
</dbReference>
<keyword evidence="3" id="KW-1185">Reference proteome</keyword>
<proteinExistence type="predicted"/>
<protein>
    <submittedName>
        <fullName evidence="2">DUF4154 domain-containing protein</fullName>
    </submittedName>
</protein>
<sequence>MMYLLNLKRYFVFLICCLTLSSTQLRAEDSVLDDIKSVYIYNFLSFISWPEDKQLPNDKYQLCVVGNPSLKSKLESVVKNELVNNLPIHVSSVEALNSLNECHVVYIDRRELLSKSELESIKSNGGLLVGDYSGFISSDIGMIGFETRGRKVRVAMKLDVLQAEGFKVSSKLLRVVRIEK</sequence>
<dbReference type="Pfam" id="PF13689">
    <property type="entry name" value="DUF4154"/>
    <property type="match status" value="1"/>
</dbReference>
<name>A0A5P1R8V2_9GAMM</name>
<keyword evidence="1" id="KW-0732">Signal</keyword>
<feature type="chain" id="PRO_5024991438" evidence="1">
    <location>
        <begin position="28"/>
        <end position="180"/>
    </location>
</feature>
<evidence type="ECO:0000313" key="2">
    <source>
        <dbReference type="EMBL" id="QEQ96064.1"/>
    </source>
</evidence>
<dbReference type="KEGG" id="ncu:F0U83_04720"/>
<feature type="signal peptide" evidence="1">
    <location>
        <begin position="1"/>
        <end position="27"/>
    </location>
</feature>